<dbReference type="AlphaFoldDB" id="A0A0G4IWA1"/>
<keyword evidence="4" id="KW-0472">Membrane</keyword>
<organism evidence="6 7">
    <name type="scientific">Plasmodiophora brassicae</name>
    <name type="common">Clubroot disease agent</name>
    <dbReference type="NCBI Taxonomy" id="37360"/>
    <lineage>
        <taxon>Eukaryota</taxon>
        <taxon>Sar</taxon>
        <taxon>Rhizaria</taxon>
        <taxon>Endomyxa</taxon>
        <taxon>Phytomyxea</taxon>
        <taxon>Plasmodiophorida</taxon>
        <taxon>Plasmodiophoridae</taxon>
        <taxon>Plasmodiophora</taxon>
    </lineage>
</organism>
<keyword evidence="7" id="KW-1185">Reference proteome</keyword>
<sequence>MASVVCYRGSSPSSNRRWLLAVVIALASTSVITMTWTAMVMLRSERDALVQSAGVPCSTAAADAPPATVVHDSAVVVPDLDLVPFAAPRLPCNWTTRFAPRCQLESQRIEVDPTCTSGASLLYTHELPSLGHMGLSLCGVFGALMDADAAPITTIRFHHAECGSTSGGTLDGPWMQVLKPLITAFADEAGRVRGLRPVLEFADQTPTSACFSTRRIPAFGVCRSAATAYAMRRFVYAHFRLERHVVGWSQQPYRITILQRPHYRRFTNVDDLVDLIERRWAARVVVDVVDFGGRGDSSMTLAEQFQVMARTDIFVAAHGAGLAMGIALPPNAVVIEVVPPGFANDLYPVLNHQLGLVHMTHYVATATSDRCAISNAYDQWEFDGHEVGRECINPDAGLTIDLERFKFTLFDALIRVSTAAHTDL</sequence>
<dbReference type="Proteomes" id="UP000039324">
    <property type="component" value="Unassembled WGS sequence"/>
</dbReference>
<evidence type="ECO:0000256" key="4">
    <source>
        <dbReference type="SAM" id="Phobius"/>
    </source>
</evidence>
<reference evidence="6 7" key="1">
    <citation type="submission" date="2015-02" db="EMBL/GenBank/DDBJ databases">
        <authorList>
            <person name="Chooi Y.-H."/>
        </authorList>
    </citation>
    <scope>NUCLEOTIDE SEQUENCE [LARGE SCALE GENOMIC DNA]</scope>
    <source>
        <strain evidence="6">E3</strain>
    </source>
</reference>
<proteinExistence type="predicted"/>
<dbReference type="OrthoDB" id="529273at2759"/>
<keyword evidence="3" id="KW-0325">Glycoprotein</keyword>
<dbReference type="InterPro" id="IPR049625">
    <property type="entry name" value="Glyco_transf_61_cat"/>
</dbReference>
<evidence type="ECO:0000313" key="6">
    <source>
        <dbReference type="EMBL" id="CEO99585.1"/>
    </source>
</evidence>
<name>A0A0G4IWA1_PLABS</name>
<dbReference type="InterPro" id="IPR007657">
    <property type="entry name" value="Glycosyltransferase_61"/>
</dbReference>
<protein>
    <recommendedName>
        <fullName evidence="5">Glycosyltransferase 61 catalytic domain-containing protein</fullName>
    </recommendedName>
</protein>
<evidence type="ECO:0000256" key="3">
    <source>
        <dbReference type="ARBA" id="ARBA00023180"/>
    </source>
</evidence>
<accession>A0A0G4IWA1</accession>
<keyword evidence="1" id="KW-0328">Glycosyltransferase</keyword>
<dbReference type="Pfam" id="PF04577">
    <property type="entry name" value="Glyco_transf_61"/>
    <property type="match status" value="1"/>
</dbReference>
<keyword evidence="4" id="KW-1133">Transmembrane helix</keyword>
<evidence type="ECO:0000256" key="1">
    <source>
        <dbReference type="ARBA" id="ARBA00022676"/>
    </source>
</evidence>
<evidence type="ECO:0000256" key="2">
    <source>
        <dbReference type="ARBA" id="ARBA00022679"/>
    </source>
</evidence>
<gene>
    <name evidence="6" type="ORF">PBRA_007318</name>
</gene>
<evidence type="ECO:0000259" key="5">
    <source>
        <dbReference type="Pfam" id="PF04577"/>
    </source>
</evidence>
<dbReference type="STRING" id="37360.A0A0G4IWA1"/>
<keyword evidence="4" id="KW-0812">Transmembrane</keyword>
<dbReference type="EMBL" id="CDSF01000091">
    <property type="protein sequence ID" value="CEO99585.1"/>
    <property type="molecule type" value="Genomic_DNA"/>
</dbReference>
<evidence type="ECO:0000313" key="7">
    <source>
        <dbReference type="Proteomes" id="UP000039324"/>
    </source>
</evidence>
<keyword evidence="2" id="KW-0808">Transferase</keyword>
<dbReference type="PANTHER" id="PTHR20961">
    <property type="entry name" value="GLYCOSYLTRANSFERASE"/>
    <property type="match status" value="1"/>
</dbReference>
<feature type="domain" description="Glycosyltransferase 61 catalytic" evidence="5">
    <location>
        <begin position="229"/>
        <end position="335"/>
    </location>
</feature>
<feature type="transmembrane region" description="Helical" evidence="4">
    <location>
        <begin position="18"/>
        <end position="42"/>
    </location>
</feature>
<dbReference type="GO" id="GO:0016757">
    <property type="term" value="F:glycosyltransferase activity"/>
    <property type="evidence" value="ECO:0007669"/>
    <property type="project" value="UniProtKB-KW"/>
</dbReference>